<gene>
    <name evidence="1" type="ORF">SSLN_LOCUS10017</name>
</gene>
<reference evidence="3" key="1">
    <citation type="submission" date="2016-06" db="UniProtKB">
        <authorList>
            <consortium name="WormBaseParasite"/>
        </authorList>
    </citation>
    <scope>IDENTIFICATION</scope>
</reference>
<organism evidence="3">
    <name type="scientific">Schistocephalus solidus</name>
    <name type="common">Tapeworm</name>
    <dbReference type="NCBI Taxonomy" id="70667"/>
    <lineage>
        <taxon>Eukaryota</taxon>
        <taxon>Metazoa</taxon>
        <taxon>Spiralia</taxon>
        <taxon>Lophotrochozoa</taxon>
        <taxon>Platyhelminthes</taxon>
        <taxon>Cestoda</taxon>
        <taxon>Eucestoda</taxon>
        <taxon>Diphyllobothriidea</taxon>
        <taxon>Diphyllobothriidae</taxon>
        <taxon>Schistocephalus</taxon>
    </lineage>
</organism>
<name>A0A183T0L9_SCHSO</name>
<dbReference type="EMBL" id="UYSU01035601">
    <property type="protein sequence ID" value="VDL96402.1"/>
    <property type="molecule type" value="Genomic_DNA"/>
</dbReference>
<dbReference type="WBParaSite" id="SSLN_0001039001-mRNA-1">
    <property type="protein sequence ID" value="SSLN_0001039001-mRNA-1"/>
    <property type="gene ID" value="SSLN_0001039001"/>
</dbReference>
<evidence type="ECO:0000313" key="2">
    <source>
        <dbReference type="Proteomes" id="UP000275846"/>
    </source>
</evidence>
<keyword evidence="2" id="KW-1185">Reference proteome</keyword>
<accession>A0A183T0L9</accession>
<reference evidence="1 2" key="2">
    <citation type="submission" date="2018-11" db="EMBL/GenBank/DDBJ databases">
        <authorList>
            <consortium name="Pathogen Informatics"/>
        </authorList>
    </citation>
    <scope>NUCLEOTIDE SEQUENCE [LARGE SCALE GENOMIC DNA]</scope>
    <source>
        <strain evidence="1 2">NST_G2</strain>
    </source>
</reference>
<protein>
    <submittedName>
        <fullName evidence="3">PI3K/PI4K domain-containing protein</fullName>
    </submittedName>
</protein>
<dbReference type="AlphaFoldDB" id="A0A183T0L9"/>
<sequence>MSYYSTTIGATELAGTDALRNISSVVWVNSMRVGPLNRERTLGISCCNVLYAAEERDKETFYSQLQALVERVFRRDLLIVTLHEMIKQVMRDKVIPDDWGSGILELVLKKGDKKRREDYRSISLTDVAVKIFAIVLPW</sequence>
<evidence type="ECO:0000313" key="1">
    <source>
        <dbReference type="EMBL" id="VDL96402.1"/>
    </source>
</evidence>
<dbReference type="OrthoDB" id="6142323at2759"/>
<evidence type="ECO:0000313" key="3">
    <source>
        <dbReference type="WBParaSite" id="SSLN_0001039001-mRNA-1"/>
    </source>
</evidence>
<proteinExistence type="predicted"/>
<dbReference type="Proteomes" id="UP000275846">
    <property type="component" value="Unassembled WGS sequence"/>
</dbReference>